<feature type="compositionally biased region" description="Polar residues" evidence="1">
    <location>
        <begin position="136"/>
        <end position="145"/>
    </location>
</feature>
<organism evidence="2 3">
    <name type="scientific">Collybiopsis luxurians FD-317 M1</name>
    <dbReference type="NCBI Taxonomy" id="944289"/>
    <lineage>
        <taxon>Eukaryota</taxon>
        <taxon>Fungi</taxon>
        <taxon>Dikarya</taxon>
        <taxon>Basidiomycota</taxon>
        <taxon>Agaricomycotina</taxon>
        <taxon>Agaricomycetes</taxon>
        <taxon>Agaricomycetidae</taxon>
        <taxon>Agaricales</taxon>
        <taxon>Marasmiineae</taxon>
        <taxon>Omphalotaceae</taxon>
        <taxon>Collybiopsis</taxon>
        <taxon>Collybiopsis luxurians</taxon>
    </lineage>
</organism>
<protein>
    <submittedName>
        <fullName evidence="2">Uncharacterized protein</fullName>
    </submittedName>
</protein>
<keyword evidence="3" id="KW-1185">Reference proteome</keyword>
<gene>
    <name evidence="2" type="ORF">GYMLUDRAFT_253376</name>
</gene>
<dbReference type="AlphaFoldDB" id="A0A0D0BWU8"/>
<name>A0A0D0BWU8_9AGAR</name>
<evidence type="ECO:0000256" key="1">
    <source>
        <dbReference type="SAM" id="MobiDB-lite"/>
    </source>
</evidence>
<evidence type="ECO:0000313" key="3">
    <source>
        <dbReference type="Proteomes" id="UP000053593"/>
    </source>
</evidence>
<feature type="region of interest" description="Disordered" evidence="1">
    <location>
        <begin position="136"/>
        <end position="155"/>
    </location>
</feature>
<dbReference type="EMBL" id="KN834945">
    <property type="protein sequence ID" value="KIK49982.1"/>
    <property type="molecule type" value="Genomic_DNA"/>
</dbReference>
<sequence length="155" mass="17886">MNIADPIGLGVDETRNSASIWKGLVNKFEKQNEQKIKLADHALWKCIYDPETPMEEHKKKMRETCTDEQFCLIVIASVPKEWKPNVQNVPGTDSESAFTFLHALYLERRQEVDEEEQDLKRVKALMAKYPEVYTAAAQSTQTNPFPSRRKRESVS</sequence>
<reference evidence="2 3" key="1">
    <citation type="submission" date="2014-04" db="EMBL/GenBank/DDBJ databases">
        <title>Evolutionary Origins and Diversification of the Mycorrhizal Mutualists.</title>
        <authorList>
            <consortium name="DOE Joint Genome Institute"/>
            <consortium name="Mycorrhizal Genomics Consortium"/>
            <person name="Kohler A."/>
            <person name="Kuo A."/>
            <person name="Nagy L.G."/>
            <person name="Floudas D."/>
            <person name="Copeland A."/>
            <person name="Barry K.W."/>
            <person name="Cichocki N."/>
            <person name="Veneault-Fourrey C."/>
            <person name="LaButti K."/>
            <person name="Lindquist E.A."/>
            <person name="Lipzen A."/>
            <person name="Lundell T."/>
            <person name="Morin E."/>
            <person name="Murat C."/>
            <person name="Riley R."/>
            <person name="Ohm R."/>
            <person name="Sun H."/>
            <person name="Tunlid A."/>
            <person name="Henrissat B."/>
            <person name="Grigoriev I.V."/>
            <person name="Hibbett D.S."/>
            <person name="Martin F."/>
        </authorList>
    </citation>
    <scope>NUCLEOTIDE SEQUENCE [LARGE SCALE GENOMIC DNA]</scope>
    <source>
        <strain evidence="2 3">FD-317 M1</strain>
    </source>
</reference>
<accession>A0A0D0BWU8</accession>
<dbReference type="Proteomes" id="UP000053593">
    <property type="component" value="Unassembled WGS sequence"/>
</dbReference>
<evidence type="ECO:0000313" key="2">
    <source>
        <dbReference type="EMBL" id="KIK49982.1"/>
    </source>
</evidence>
<dbReference type="HOGENOM" id="CLU_1695669_0_0_1"/>
<proteinExistence type="predicted"/>